<dbReference type="InterPro" id="IPR015919">
    <property type="entry name" value="Cadherin-like_sf"/>
</dbReference>
<dbReference type="PANTHER" id="PTHR24028:SF146">
    <property type="entry name" value="CADHERIN 96CB, ISOFORM D-RELATED"/>
    <property type="match status" value="1"/>
</dbReference>
<dbReference type="EMBL" id="UFQS01001064">
    <property type="protein sequence ID" value="SSX08801.1"/>
    <property type="molecule type" value="Genomic_DNA"/>
</dbReference>
<organism evidence="13">
    <name type="scientific">Culicoides sonorensis</name>
    <name type="common">Biting midge</name>
    <dbReference type="NCBI Taxonomy" id="179676"/>
    <lineage>
        <taxon>Eukaryota</taxon>
        <taxon>Metazoa</taxon>
        <taxon>Ecdysozoa</taxon>
        <taxon>Arthropoda</taxon>
        <taxon>Hexapoda</taxon>
        <taxon>Insecta</taxon>
        <taxon>Pterygota</taxon>
        <taxon>Neoptera</taxon>
        <taxon>Endopterygota</taxon>
        <taxon>Diptera</taxon>
        <taxon>Nematocera</taxon>
        <taxon>Chironomoidea</taxon>
        <taxon>Ceratopogonidae</taxon>
        <taxon>Ceratopogoninae</taxon>
        <taxon>Culicoides</taxon>
        <taxon>Monoculicoides</taxon>
    </lineage>
</organism>
<feature type="domain" description="Cadherin" evidence="11">
    <location>
        <begin position="247"/>
        <end position="366"/>
    </location>
</feature>
<evidence type="ECO:0000256" key="10">
    <source>
        <dbReference type="SAM" id="SignalP"/>
    </source>
</evidence>
<comment type="subcellular location">
    <subcellularLocation>
        <location evidence="1">Membrane</location>
        <topology evidence="1">Single-pass membrane protein</topology>
    </subcellularLocation>
</comment>
<evidence type="ECO:0000256" key="3">
    <source>
        <dbReference type="ARBA" id="ARBA00022737"/>
    </source>
</evidence>
<name>A0A336MIQ2_CULSO</name>
<dbReference type="SMART" id="SM00112">
    <property type="entry name" value="CA"/>
    <property type="match status" value="4"/>
</dbReference>
<keyword evidence="2 9" id="KW-0812">Transmembrane</keyword>
<dbReference type="FunFam" id="2.60.40.60:FF:000262">
    <property type="entry name" value="protocadherin-23 isoform X2"/>
    <property type="match status" value="1"/>
</dbReference>
<dbReference type="OMA" id="LYARHKV"/>
<keyword evidence="3" id="KW-0677">Repeat</keyword>
<feature type="domain" description="Cadherin" evidence="11">
    <location>
        <begin position="368"/>
        <end position="464"/>
    </location>
</feature>
<keyword evidence="10" id="KW-0732">Signal</keyword>
<feature type="transmembrane region" description="Helical" evidence="9">
    <location>
        <begin position="567"/>
        <end position="593"/>
    </location>
</feature>
<evidence type="ECO:0000256" key="5">
    <source>
        <dbReference type="ARBA" id="ARBA00022989"/>
    </source>
</evidence>
<dbReference type="Pfam" id="PF00028">
    <property type="entry name" value="Cadherin"/>
    <property type="match status" value="1"/>
</dbReference>
<reference evidence="13" key="2">
    <citation type="submission" date="2018-07" db="EMBL/GenBank/DDBJ databases">
        <authorList>
            <person name="Quirk P.G."/>
            <person name="Krulwich T.A."/>
        </authorList>
    </citation>
    <scope>NUCLEOTIDE SEQUENCE</scope>
</reference>
<dbReference type="PANTHER" id="PTHR24028">
    <property type="entry name" value="CADHERIN-87A"/>
    <property type="match status" value="1"/>
</dbReference>
<evidence type="ECO:0000256" key="2">
    <source>
        <dbReference type="ARBA" id="ARBA00022692"/>
    </source>
</evidence>
<protein>
    <submittedName>
        <fullName evidence="13">CSON000375 protein</fullName>
    </submittedName>
</protein>
<keyword evidence="7" id="KW-0325">Glycoprotein</keyword>
<dbReference type="GO" id="GO:0005509">
    <property type="term" value="F:calcium ion binding"/>
    <property type="evidence" value="ECO:0007669"/>
    <property type="project" value="UniProtKB-UniRule"/>
</dbReference>
<evidence type="ECO:0000256" key="7">
    <source>
        <dbReference type="ARBA" id="ARBA00023180"/>
    </source>
</evidence>
<dbReference type="InterPro" id="IPR020894">
    <property type="entry name" value="Cadherin_CS"/>
</dbReference>
<dbReference type="AlphaFoldDB" id="A0A336MIQ2"/>
<sequence length="758" mass="84352">MWILFLLQLLGIWIKCNTAQSPILDSRCFLSTGGSAESFLASEDIAIGSVIGTLNINGNTDNENGDIDLSLRERDAPVKIAPGTKDLVLITPLDKEGQRGPASVYVNVICDRRNTNDPSFVIPVNIRVTDINDNAPQWIAAPYILSLSEVTVPGTRILQGARAIDQDQQGPFSTVEYHVLQGPFSDYVQFISPLEGTLVLKKPLDYEVLKNFTIKLRAQDQGSPPKFSDTLLKVIVIDADDQNPKFLRDSYHADLPTSNSDQLIIKPEQIQAKDQDEGINAPLEYSINPSPEAKYFKINPSNGDVRLVLPFPSGELVLYKFRFNDFQHPITLVIKATQIDNPDRYALTTLILTRKGAKQQSEVPLAFLQKAFFTKVREDLGVGSRILSLPTNKVGKKLNYKVLDKEQMQYFKVGSFGELVLLKSLDFEKQVKHIFFVEVSDSVSNDKAEITVEVIDVNDWEPRFRQAHYEFILPNSILNSKEPVALGKLEAADGDRSGEKISMRLKGPFASFFTIDVKGMLWLKSDRPNVTTVHFLAIATDSGLPPKSTSVPVTVRFELAQEARATWAPGILATFGIVLGLFLIVIMVMSFYIHKQRKPKSRIHSQTQSTTSGVNLMTHEYHKSGNGMHLPSNNILIGNPMNTHGGSGSSISAGASTILAASLEREAQKERENYNSTVRNIISRASIARDTRLYEEEMERDSISNDDLPTRTWATNIPENNFVSHGKKLGWDNPHGQIDLMSSIDNIGSTENNLTVYF</sequence>
<dbReference type="PROSITE" id="PS00232">
    <property type="entry name" value="CADHERIN_1"/>
    <property type="match status" value="1"/>
</dbReference>
<feature type="chain" id="PRO_5036328675" evidence="10">
    <location>
        <begin position="20"/>
        <end position="758"/>
    </location>
</feature>
<dbReference type="SUPFAM" id="SSF49313">
    <property type="entry name" value="Cadherin-like"/>
    <property type="match status" value="4"/>
</dbReference>
<feature type="domain" description="Cadherin" evidence="11">
    <location>
        <begin position="139"/>
        <end position="246"/>
    </location>
</feature>
<evidence type="ECO:0000256" key="4">
    <source>
        <dbReference type="ARBA" id="ARBA00022837"/>
    </source>
</evidence>
<dbReference type="PROSITE" id="PS50268">
    <property type="entry name" value="CADHERIN_2"/>
    <property type="match status" value="4"/>
</dbReference>
<dbReference type="GO" id="GO:0007156">
    <property type="term" value="P:homophilic cell adhesion via plasma membrane adhesion molecules"/>
    <property type="evidence" value="ECO:0007669"/>
    <property type="project" value="InterPro"/>
</dbReference>
<gene>
    <name evidence="13" type="primary">CSON000375</name>
</gene>
<keyword evidence="6 9" id="KW-0472">Membrane</keyword>
<evidence type="ECO:0000256" key="8">
    <source>
        <dbReference type="PROSITE-ProRule" id="PRU00043"/>
    </source>
</evidence>
<feature type="domain" description="Cadherin" evidence="11">
    <location>
        <begin position="43"/>
        <end position="138"/>
    </location>
</feature>
<dbReference type="InterPro" id="IPR050174">
    <property type="entry name" value="Protocadherin/Cadherin-CA"/>
</dbReference>
<evidence type="ECO:0000256" key="1">
    <source>
        <dbReference type="ARBA" id="ARBA00004167"/>
    </source>
</evidence>
<evidence type="ECO:0000313" key="12">
    <source>
        <dbReference type="EMBL" id="SSX08801.1"/>
    </source>
</evidence>
<dbReference type="PRINTS" id="PR00205">
    <property type="entry name" value="CADHERIN"/>
</dbReference>
<proteinExistence type="predicted"/>
<feature type="signal peptide" evidence="10">
    <location>
        <begin position="1"/>
        <end position="19"/>
    </location>
</feature>
<evidence type="ECO:0000256" key="6">
    <source>
        <dbReference type="ARBA" id="ARBA00023136"/>
    </source>
</evidence>
<dbReference type="InterPro" id="IPR002126">
    <property type="entry name" value="Cadherin-like_dom"/>
</dbReference>
<dbReference type="CDD" id="cd11304">
    <property type="entry name" value="Cadherin_repeat"/>
    <property type="match status" value="5"/>
</dbReference>
<evidence type="ECO:0000256" key="9">
    <source>
        <dbReference type="SAM" id="Phobius"/>
    </source>
</evidence>
<dbReference type="EMBL" id="UFQT01001064">
    <property type="protein sequence ID" value="SSX28713.1"/>
    <property type="molecule type" value="Genomic_DNA"/>
</dbReference>
<evidence type="ECO:0000259" key="11">
    <source>
        <dbReference type="PROSITE" id="PS50268"/>
    </source>
</evidence>
<keyword evidence="5 9" id="KW-1133">Transmembrane helix</keyword>
<reference evidence="12" key="1">
    <citation type="submission" date="2018-04" db="EMBL/GenBank/DDBJ databases">
        <authorList>
            <person name="Go L.Y."/>
            <person name="Mitchell J.A."/>
        </authorList>
    </citation>
    <scope>NUCLEOTIDE SEQUENCE</scope>
    <source>
        <tissue evidence="12">Whole organism</tissue>
    </source>
</reference>
<keyword evidence="4 8" id="KW-0106">Calcium</keyword>
<dbReference type="VEuPathDB" id="VectorBase:CSON000375"/>
<dbReference type="Gene3D" id="2.60.40.60">
    <property type="entry name" value="Cadherins"/>
    <property type="match status" value="5"/>
</dbReference>
<evidence type="ECO:0000313" key="13">
    <source>
        <dbReference type="EMBL" id="SSX28713.1"/>
    </source>
</evidence>
<dbReference type="GO" id="GO:0005886">
    <property type="term" value="C:plasma membrane"/>
    <property type="evidence" value="ECO:0007669"/>
    <property type="project" value="InterPro"/>
</dbReference>
<accession>A0A336MIQ2</accession>